<evidence type="ECO:0000313" key="2">
    <source>
        <dbReference type="EMBL" id="KAF9581408.1"/>
    </source>
</evidence>
<dbReference type="OrthoDB" id="7459479at2759"/>
<dbReference type="AlphaFoldDB" id="A0A9P6KE13"/>
<dbReference type="PANTHER" id="PTHR36971:SF3">
    <property type="entry name" value="C3H1-TYPE DOMAIN-CONTAINING PROTEIN"/>
    <property type="match status" value="1"/>
</dbReference>
<feature type="region of interest" description="Disordered" evidence="1">
    <location>
        <begin position="388"/>
        <end position="410"/>
    </location>
</feature>
<evidence type="ECO:0000256" key="1">
    <source>
        <dbReference type="SAM" id="MobiDB-lite"/>
    </source>
</evidence>
<evidence type="ECO:0000313" key="3">
    <source>
        <dbReference type="Proteomes" id="UP000780801"/>
    </source>
</evidence>
<organism evidence="2 3">
    <name type="scientific">Lunasporangiospora selenospora</name>
    <dbReference type="NCBI Taxonomy" id="979761"/>
    <lineage>
        <taxon>Eukaryota</taxon>
        <taxon>Fungi</taxon>
        <taxon>Fungi incertae sedis</taxon>
        <taxon>Mucoromycota</taxon>
        <taxon>Mortierellomycotina</taxon>
        <taxon>Mortierellomycetes</taxon>
        <taxon>Mortierellales</taxon>
        <taxon>Mortierellaceae</taxon>
        <taxon>Lunasporangiospora</taxon>
    </lineage>
</organism>
<evidence type="ECO:0008006" key="4">
    <source>
        <dbReference type="Google" id="ProtNLM"/>
    </source>
</evidence>
<name>A0A9P6KE13_9FUNG</name>
<sequence length="685" mass="76551">MPSPTLDKDTQGASYRLTPLTGQIVHARRCYRRLCFVDLRIDAATKHTILFRSDDSRSNLDPSLQLTDLQLAVCWKRIRRGDIIKVNVFDATDDERECREQSVFQAVSFDVLRPWPSTSPFSGEPAMGLRNQPPKLAPRQLSRGESSTNKGTASLLTLTETSTKTLPTKAETADATFDASTTITGASFVSNSWKECCKFWINSQRCPTKDCRMKHPVGQELADMRTTWVQERSQARKDRSRYEDDPHASSSKVPHSQRAFIFCQWLVKTFGVEYLNSGSGVLDIAGGKGEISIFLTHKYGIRSTVVEPKPRRDKRYHRRNLMDVIRKQLDIEAGGDGTFYKRHKMDTKATAEDEIGTVGTQLPSSTESIHIQNDSQIEHTTQVLDQADTTQKEEAEEKQSEEDAKQAMKKEHRRAKKLALEQFVVPRLDTLLDDAFVERFPGVLESCSVLIGMHPDQATEPIVTMALKHDKPFAVVPCCVFAIENPHRRLRDGSEVTTTAAFVQYLTEKDTLSRESLKAGQSPDLDPGSVLSCEPARRDFLPFDGTNQQQLEGVAAVGQDERQAENLGEIQEDTDSEMEDDEVEAEGGSEQVSSKTDPSQSRLKGLQAVTSMLLESLFVREKVTKNGIQRAAHAGTEFTEKECTVAAHLVDQLRPYVLKRVVIEDVQGTKGEGGSNITKRTKAPE</sequence>
<accession>A0A9P6KE13</accession>
<feature type="compositionally biased region" description="Basic and acidic residues" evidence="1">
    <location>
        <begin position="233"/>
        <end position="247"/>
    </location>
</feature>
<reference evidence="2" key="1">
    <citation type="journal article" date="2020" name="Fungal Divers.">
        <title>Resolving the Mortierellaceae phylogeny through synthesis of multi-gene phylogenetics and phylogenomics.</title>
        <authorList>
            <person name="Vandepol N."/>
            <person name="Liber J."/>
            <person name="Desiro A."/>
            <person name="Na H."/>
            <person name="Kennedy M."/>
            <person name="Barry K."/>
            <person name="Grigoriev I.V."/>
            <person name="Miller A.N."/>
            <person name="O'Donnell K."/>
            <person name="Stajich J.E."/>
            <person name="Bonito G."/>
        </authorList>
    </citation>
    <scope>NUCLEOTIDE SEQUENCE</scope>
    <source>
        <strain evidence="2">KOD1015</strain>
    </source>
</reference>
<feature type="region of interest" description="Disordered" evidence="1">
    <location>
        <begin position="120"/>
        <end position="153"/>
    </location>
</feature>
<dbReference type="Proteomes" id="UP000780801">
    <property type="component" value="Unassembled WGS sequence"/>
</dbReference>
<feature type="non-terminal residue" evidence="2">
    <location>
        <position position="685"/>
    </location>
</feature>
<proteinExistence type="predicted"/>
<dbReference type="EMBL" id="JAABOA010001507">
    <property type="protein sequence ID" value="KAF9581408.1"/>
    <property type="molecule type" value="Genomic_DNA"/>
</dbReference>
<feature type="compositionally biased region" description="Basic and acidic residues" evidence="1">
    <location>
        <begin position="390"/>
        <end position="409"/>
    </location>
</feature>
<gene>
    <name evidence="2" type="ORF">BGW38_001590</name>
</gene>
<keyword evidence="3" id="KW-1185">Reference proteome</keyword>
<feature type="region of interest" description="Disordered" evidence="1">
    <location>
        <begin position="566"/>
        <end position="602"/>
    </location>
</feature>
<protein>
    <recommendedName>
        <fullName evidence="4">C3H1-type domain-containing protein</fullName>
    </recommendedName>
</protein>
<comment type="caution">
    <text evidence="2">The sequence shown here is derived from an EMBL/GenBank/DDBJ whole genome shotgun (WGS) entry which is preliminary data.</text>
</comment>
<feature type="compositionally biased region" description="Acidic residues" evidence="1">
    <location>
        <begin position="570"/>
        <end position="587"/>
    </location>
</feature>
<dbReference type="PANTHER" id="PTHR36971">
    <property type="entry name" value="UNNAMED PRODUCT"/>
    <property type="match status" value="1"/>
</dbReference>
<feature type="compositionally biased region" description="Polar residues" evidence="1">
    <location>
        <begin position="590"/>
        <end position="602"/>
    </location>
</feature>
<feature type="region of interest" description="Disordered" evidence="1">
    <location>
        <begin position="225"/>
        <end position="252"/>
    </location>
</feature>